<comment type="caution">
    <text evidence="1">The sequence shown here is derived from an EMBL/GenBank/DDBJ whole genome shotgun (WGS) entry which is preliminary data.</text>
</comment>
<protein>
    <recommendedName>
        <fullName evidence="3">Clan AA aspartic protease</fullName>
    </recommendedName>
</protein>
<dbReference type="Proteomes" id="UP000637195">
    <property type="component" value="Unassembled WGS sequence"/>
</dbReference>
<name>A0A811T522_9EURY</name>
<evidence type="ECO:0000313" key="1">
    <source>
        <dbReference type="EMBL" id="CAD6490772.1"/>
    </source>
</evidence>
<sequence length="125" mass="14018">MIEGFVNDGLEPMVELELITEGETEKIFAVVDTGFNGHLCLAENQIDKMDLTYVGTDLFELGNGEVVENDVFSGRIIFDERECDVLTIISTSPDVLIGTSLLKTKTFLVDFVDRKVRIKDKEARQ</sequence>
<organism evidence="1 2">
    <name type="scientific">Candidatus Argoarchaeum ethanivorans</name>
    <dbReference type="NCBI Taxonomy" id="2608793"/>
    <lineage>
        <taxon>Archaea</taxon>
        <taxon>Methanobacteriati</taxon>
        <taxon>Methanobacteriota</taxon>
        <taxon>Stenosarchaea group</taxon>
        <taxon>Methanomicrobia</taxon>
        <taxon>Methanosarcinales</taxon>
        <taxon>Methanosarcinales incertae sedis</taxon>
        <taxon>GOM Arc I cluster</taxon>
        <taxon>Candidatus Argoarchaeum</taxon>
    </lineage>
</organism>
<reference evidence="1" key="1">
    <citation type="submission" date="2020-10" db="EMBL/GenBank/DDBJ databases">
        <authorList>
            <person name="Hahn C.J."/>
            <person name="Laso-Perez R."/>
            <person name="Vulcano F."/>
            <person name="Vaziourakis K.-M."/>
            <person name="Stokke R."/>
            <person name="Steen I.H."/>
            <person name="Teske A."/>
            <person name="Boetius A."/>
            <person name="Liebeke M."/>
            <person name="Amann R."/>
            <person name="Knittel K."/>
        </authorList>
    </citation>
    <scope>NUCLEOTIDE SEQUENCE</scope>
    <source>
        <strain evidence="1">Gfbio:e3339647-f889-4370-9287-4fb5cb688e4c:AG393N10_GoMArc1</strain>
    </source>
</reference>
<evidence type="ECO:0008006" key="3">
    <source>
        <dbReference type="Google" id="ProtNLM"/>
    </source>
</evidence>
<evidence type="ECO:0000313" key="2">
    <source>
        <dbReference type="Proteomes" id="UP000637195"/>
    </source>
</evidence>
<dbReference type="EMBL" id="CAJHIM010000001">
    <property type="protein sequence ID" value="CAD6490772.1"/>
    <property type="molecule type" value="Genomic_DNA"/>
</dbReference>
<accession>A0A811T522</accession>
<proteinExistence type="predicted"/>
<gene>
    <name evidence="1" type="ORF">ANIMEMIM_00014</name>
</gene>
<dbReference type="AlphaFoldDB" id="A0A811T522"/>